<evidence type="ECO:0000313" key="3">
    <source>
        <dbReference type="Proteomes" id="UP000023152"/>
    </source>
</evidence>
<gene>
    <name evidence="2" type="ORF">RFI_14027</name>
</gene>
<dbReference type="AlphaFoldDB" id="X6NAT5"/>
<dbReference type="EMBL" id="ASPP01010158">
    <property type="protein sequence ID" value="ETO23156.1"/>
    <property type="molecule type" value="Genomic_DNA"/>
</dbReference>
<organism evidence="2 3">
    <name type="scientific">Reticulomyxa filosa</name>
    <dbReference type="NCBI Taxonomy" id="46433"/>
    <lineage>
        <taxon>Eukaryota</taxon>
        <taxon>Sar</taxon>
        <taxon>Rhizaria</taxon>
        <taxon>Retaria</taxon>
        <taxon>Foraminifera</taxon>
        <taxon>Monothalamids</taxon>
        <taxon>Reticulomyxidae</taxon>
        <taxon>Reticulomyxa</taxon>
    </lineage>
</organism>
<evidence type="ECO:0000313" key="2">
    <source>
        <dbReference type="EMBL" id="ETO23156.1"/>
    </source>
</evidence>
<keyword evidence="1" id="KW-1133">Transmembrane helix</keyword>
<dbReference type="Proteomes" id="UP000023152">
    <property type="component" value="Unassembled WGS sequence"/>
</dbReference>
<evidence type="ECO:0000256" key="1">
    <source>
        <dbReference type="SAM" id="Phobius"/>
    </source>
</evidence>
<name>X6NAT5_RETFI</name>
<keyword evidence="3" id="KW-1185">Reference proteome</keyword>
<keyword evidence="1" id="KW-0472">Membrane</keyword>
<protein>
    <submittedName>
        <fullName evidence="2">Uncharacterized protein</fullName>
    </submittedName>
</protein>
<feature type="transmembrane region" description="Helical" evidence="1">
    <location>
        <begin position="35"/>
        <end position="54"/>
    </location>
</feature>
<accession>X6NAT5</accession>
<proteinExistence type="predicted"/>
<reference evidence="2 3" key="1">
    <citation type="journal article" date="2013" name="Curr. Biol.">
        <title>The Genome of the Foraminiferan Reticulomyxa filosa.</title>
        <authorList>
            <person name="Glockner G."/>
            <person name="Hulsmann N."/>
            <person name="Schleicher M."/>
            <person name="Noegel A.A."/>
            <person name="Eichinger L."/>
            <person name="Gallinger C."/>
            <person name="Pawlowski J."/>
            <person name="Sierra R."/>
            <person name="Euteneuer U."/>
            <person name="Pillet L."/>
            <person name="Moustafa A."/>
            <person name="Platzer M."/>
            <person name="Groth M."/>
            <person name="Szafranski K."/>
            <person name="Schliwa M."/>
        </authorList>
    </citation>
    <scope>NUCLEOTIDE SEQUENCE [LARGE SCALE GENOMIC DNA]</scope>
</reference>
<keyword evidence="1" id="KW-0812">Transmembrane</keyword>
<sequence length="109" mass="13260">MFNIHHKVFHFMYILKKTKKLILNLTLYMKEKTKVCMFLFNMIIILSYNVIPVIDTICIHYRKEIYIFLYVLSQSLKKSVVGSEKKYCKKNVTEKEKNKEKKKKEIIYK</sequence>
<comment type="caution">
    <text evidence="2">The sequence shown here is derived from an EMBL/GenBank/DDBJ whole genome shotgun (WGS) entry which is preliminary data.</text>
</comment>